<name>A0A9P4UIJ2_9PLEO</name>
<evidence type="ECO:0000313" key="2">
    <source>
        <dbReference type="Proteomes" id="UP000799764"/>
    </source>
</evidence>
<protein>
    <recommendedName>
        <fullName evidence="3">Heterokaryon incompatibility domain-containing protein</fullName>
    </recommendedName>
</protein>
<organism evidence="1 2">
    <name type="scientific">Karstenula rhodostoma CBS 690.94</name>
    <dbReference type="NCBI Taxonomy" id="1392251"/>
    <lineage>
        <taxon>Eukaryota</taxon>
        <taxon>Fungi</taxon>
        <taxon>Dikarya</taxon>
        <taxon>Ascomycota</taxon>
        <taxon>Pezizomycotina</taxon>
        <taxon>Dothideomycetes</taxon>
        <taxon>Pleosporomycetidae</taxon>
        <taxon>Pleosporales</taxon>
        <taxon>Massarineae</taxon>
        <taxon>Didymosphaeriaceae</taxon>
        <taxon>Karstenula</taxon>
    </lineage>
</organism>
<keyword evidence="2" id="KW-1185">Reference proteome</keyword>
<dbReference type="Proteomes" id="UP000799764">
    <property type="component" value="Unassembled WGS sequence"/>
</dbReference>
<dbReference type="EMBL" id="MU001493">
    <property type="protein sequence ID" value="KAF2450698.1"/>
    <property type="molecule type" value="Genomic_DNA"/>
</dbReference>
<reference evidence="1" key="1">
    <citation type="journal article" date="2020" name="Stud. Mycol.">
        <title>101 Dothideomycetes genomes: a test case for predicting lifestyles and emergence of pathogens.</title>
        <authorList>
            <person name="Haridas S."/>
            <person name="Albert R."/>
            <person name="Binder M."/>
            <person name="Bloem J."/>
            <person name="Labutti K."/>
            <person name="Salamov A."/>
            <person name="Andreopoulos B."/>
            <person name="Baker S."/>
            <person name="Barry K."/>
            <person name="Bills G."/>
            <person name="Bluhm B."/>
            <person name="Cannon C."/>
            <person name="Castanera R."/>
            <person name="Culley D."/>
            <person name="Daum C."/>
            <person name="Ezra D."/>
            <person name="Gonzalez J."/>
            <person name="Henrissat B."/>
            <person name="Kuo A."/>
            <person name="Liang C."/>
            <person name="Lipzen A."/>
            <person name="Lutzoni F."/>
            <person name="Magnuson J."/>
            <person name="Mondo S."/>
            <person name="Nolan M."/>
            <person name="Ohm R."/>
            <person name="Pangilinan J."/>
            <person name="Park H.-J."/>
            <person name="Ramirez L."/>
            <person name="Alfaro M."/>
            <person name="Sun H."/>
            <person name="Tritt A."/>
            <person name="Yoshinaga Y."/>
            <person name="Zwiers L.-H."/>
            <person name="Turgeon B."/>
            <person name="Goodwin S."/>
            <person name="Spatafora J."/>
            <person name="Crous P."/>
            <person name="Grigoriev I."/>
        </authorList>
    </citation>
    <scope>NUCLEOTIDE SEQUENCE</scope>
    <source>
        <strain evidence="1">CBS 690.94</strain>
    </source>
</reference>
<dbReference type="OrthoDB" id="5571888at2759"/>
<evidence type="ECO:0000313" key="1">
    <source>
        <dbReference type="EMBL" id="KAF2450698.1"/>
    </source>
</evidence>
<proteinExistence type="predicted"/>
<dbReference type="AlphaFoldDB" id="A0A9P4UIJ2"/>
<comment type="caution">
    <text evidence="1">The sequence shown here is derived from an EMBL/GenBank/DDBJ whole genome shotgun (WGS) entry which is preliminary data.</text>
</comment>
<gene>
    <name evidence="1" type="ORF">P171DRAFT_479779</name>
</gene>
<accession>A0A9P4UIJ2</accession>
<sequence>MPQLRMPYEPGIGDRDKSISGSIYNDVLKAGSPSSTSDDALTVDHWFSESYRDKYVDQLAFGLYGVLSFNGYWRRAWVLREITLAKKSGVCCGSRLVDFRDREGLLCYVSNAECFQQSD</sequence>
<evidence type="ECO:0008006" key="3">
    <source>
        <dbReference type="Google" id="ProtNLM"/>
    </source>
</evidence>